<gene>
    <name evidence="4" type="ORF">R1flu_021247</name>
</gene>
<dbReference type="InterPro" id="IPR014830">
    <property type="entry name" value="Glycolipid_transfer_prot_dom"/>
</dbReference>
<sequence>MEQSGKRPLKEISESFSSLADNLKKDSDSGVDVANFAHACDRISILFSSLGIAFKFAEKDYVAKVKDLLDASKEFENLAAMIDSDIKADTVRQGGSHTRNLLRVKRCLDMVRVLFQQVLVTPGNSLKEPAAKAYAQVFAPHHSWPIRKAVAAGLFVIPSKSAFLAKLNDTESPAEEYVQTFVTCAEPVVQYSPFNYLKGVPFKIRFELVTFNGGTLTRLAPSAIPNEDGD</sequence>
<evidence type="ECO:0000313" key="4">
    <source>
        <dbReference type="EMBL" id="KAL2653119.1"/>
    </source>
</evidence>
<name>A0ABD1ZSD7_9MARC</name>
<dbReference type="InterPro" id="IPR036497">
    <property type="entry name" value="GLTP_sf"/>
</dbReference>
<evidence type="ECO:0000259" key="3">
    <source>
        <dbReference type="Pfam" id="PF08718"/>
    </source>
</evidence>
<dbReference type="Gene3D" id="1.10.3520.10">
    <property type="entry name" value="Glycolipid transfer protein"/>
    <property type="match status" value="1"/>
</dbReference>
<comment type="caution">
    <text evidence="4">The sequence shown here is derived from an EMBL/GenBank/DDBJ whole genome shotgun (WGS) entry which is preliminary data.</text>
</comment>
<dbReference type="FunFam" id="1.10.3520.10:FF:000005">
    <property type="entry name" value="Accelerated cell death 11"/>
    <property type="match status" value="1"/>
</dbReference>
<protein>
    <recommendedName>
        <fullName evidence="3">Glycolipid transfer protein domain-containing protein</fullName>
    </recommendedName>
</protein>
<keyword evidence="2" id="KW-0813">Transport</keyword>
<dbReference type="AlphaFoldDB" id="A0ABD1ZSD7"/>
<organism evidence="4 5">
    <name type="scientific">Riccia fluitans</name>
    <dbReference type="NCBI Taxonomy" id="41844"/>
    <lineage>
        <taxon>Eukaryota</taxon>
        <taxon>Viridiplantae</taxon>
        <taxon>Streptophyta</taxon>
        <taxon>Embryophyta</taxon>
        <taxon>Marchantiophyta</taxon>
        <taxon>Marchantiopsida</taxon>
        <taxon>Marchantiidae</taxon>
        <taxon>Marchantiales</taxon>
        <taxon>Ricciaceae</taxon>
        <taxon>Riccia</taxon>
    </lineage>
</organism>
<dbReference type="EMBL" id="JBHFFA010000001">
    <property type="protein sequence ID" value="KAL2653119.1"/>
    <property type="molecule type" value="Genomic_DNA"/>
</dbReference>
<feature type="domain" description="Glycolipid transfer protein" evidence="3">
    <location>
        <begin position="31"/>
        <end position="168"/>
    </location>
</feature>
<accession>A0ABD1ZSD7</accession>
<evidence type="ECO:0000313" key="5">
    <source>
        <dbReference type="Proteomes" id="UP001605036"/>
    </source>
</evidence>
<dbReference type="Pfam" id="PF08718">
    <property type="entry name" value="GLTP"/>
    <property type="match status" value="1"/>
</dbReference>
<evidence type="ECO:0000256" key="1">
    <source>
        <dbReference type="ARBA" id="ARBA00007148"/>
    </source>
</evidence>
<dbReference type="PANTHER" id="PTHR10219">
    <property type="entry name" value="GLYCOLIPID TRANSFER PROTEIN-RELATED"/>
    <property type="match status" value="1"/>
</dbReference>
<dbReference type="GO" id="GO:0120016">
    <property type="term" value="F:sphingolipid transfer activity"/>
    <property type="evidence" value="ECO:0007669"/>
    <property type="project" value="UniProtKB-ARBA"/>
</dbReference>
<reference evidence="4 5" key="1">
    <citation type="submission" date="2024-09" db="EMBL/GenBank/DDBJ databases">
        <title>Chromosome-scale assembly of Riccia fluitans.</title>
        <authorList>
            <person name="Paukszto L."/>
            <person name="Sawicki J."/>
            <person name="Karawczyk K."/>
            <person name="Piernik-Szablinska J."/>
            <person name="Szczecinska M."/>
            <person name="Mazdziarz M."/>
        </authorList>
    </citation>
    <scope>NUCLEOTIDE SEQUENCE [LARGE SCALE GENOMIC DNA]</scope>
    <source>
        <strain evidence="4">Rf_01</strain>
        <tissue evidence="4">Aerial parts of the thallus</tissue>
    </source>
</reference>
<dbReference type="GO" id="GO:0120014">
    <property type="term" value="F:phospholipid transfer activity"/>
    <property type="evidence" value="ECO:0007669"/>
    <property type="project" value="UniProtKB-ARBA"/>
</dbReference>
<dbReference type="PANTHER" id="PTHR10219:SF43">
    <property type="entry name" value="GLYCOLIPID TRANSFER PROTEIN DOMAIN-CONTAINING PROTEIN"/>
    <property type="match status" value="1"/>
</dbReference>
<evidence type="ECO:0000256" key="2">
    <source>
        <dbReference type="ARBA" id="ARBA00022448"/>
    </source>
</evidence>
<dbReference type="Proteomes" id="UP001605036">
    <property type="component" value="Unassembled WGS sequence"/>
</dbReference>
<proteinExistence type="inferred from homology"/>
<keyword evidence="5" id="KW-1185">Reference proteome</keyword>
<comment type="similarity">
    <text evidence="1">Belongs to the GLTP family.</text>
</comment>
<dbReference type="SUPFAM" id="SSF110004">
    <property type="entry name" value="Glycolipid transfer protein, GLTP"/>
    <property type="match status" value="1"/>
</dbReference>